<feature type="region of interest" description="Disordered" evidence="19">
    <location>
        <begin position="101"/>
        <end position="120"/>
    </location>
</feature>
<evidence type="ECO:0000256" key="8">
    <source>
        <dbReference type="ARBA" id="ARBA00022679"/>
    </source>
</evidence>
<dbReference type="PRINTS" id="PR00014">
    <property type="entry name" value="FNTYPEIII"/>
</dbReference>
<organism evidence="24 25">
    <name type="scientific">Rotaria sordida</name>
    <dbReference type="NCBI Taxonomy" id="392033"/>
    <lineage>
        <taxon>Eukaryota</taxon>
        <taxon>Metazoa</taxon>
        <taxon>Spiralia</taxon>
        <taxon>Gnathifera</taxon>
        <taxon>Rotifera</taxon>
        <taxon>Eurotatoria</taxon>
        <taxon>Bdelloidea</taxon>
        <taxon>Philodinida</taxon>
        <taxon>Philodinidae</taxon>
        <taxon>Rotaria</taxon>
    </lineage>
</organism>
<feature type="domain" description="Ig-like" evidence="21">
    <location>
        <begin position="860"/>
        <end position="967"/>
    </location>
</feature>
<feature type="domain" description="Fibronectin type-III" evidence="22">
    <location>
        <begin position="2850"/>
        <end position="2949"/>
    </location>
</feature>
<dbReference type="GO" id="GO:0045989">
    <property type="term" value="P:positive regulation of striated muscle contraction"/>
    <property type="evidence" value="ECO:0007669"/>
    <property type="project" value="UniProtKB-ARBA"/>
</dbReference>
<feature type="region of interest" description="Disordered" evidence="19">
    <location>
        <begin position="535"/>
        <end position="591"/>
    </location>
</feature>
<feature type="compositionally biased region" description="Low complexity" evidence="19">
    <location>
        <begin position="782"/>
        <end position="794"/>
    </location>
</feature>
<dbReference type="PANTHER" id="PTHR13817">
    <property type="entry name" value="TITIN"/>
    <property type="match status" value="1"/>
</dbReference>
<dbReference type="GO" id="GO:0060298">
    <property type="term" value="P:positive regulation of sarcomere organization"/>
    <property type="evidence" value="ECO:0007669"/>
    <property type="project" value="UniProtKB-ARBA"/>
</dbReference>
<feature type="region of interest" description="Disordered" evidence="19">
    <location>
        <begin position="3622"/>
        <end position="3648"/>
    </location>
</feature>
<feature type="domain" description="Fibronectin type-III" evidence="22">
    <location>
        <begin position="3145"/>
        <end position="3242"/>
    </location>
</feature>
<evidence type="ECO:0000256" key="11">
    <source>
        <dbReference type="ARBA" id="ARBA00022777"/>
    </source>
</evidence>
<feature type="binding site" evidence="18">
    <location>
        <position position="3725"/>
    </location>
    <ligand>
        <name>ATP</name>
        <dbReference type="ChEBI" id="CHEBI:30616"/>
    </ligand>
</feature>
<keyword evidence="7" id="KW-0597">Phosphoprotein</keyword>
<feature type="domain" description="Fibronectin type-III" evidence="22">
    <location>
        <begin position="2156"/>
        <end position="2250"/>
    </location>
</feature>
<dbReference type="InterPro" id="IPR000719">
    <property type="entry name" value="Prot_kinase_dom"/>
</dbReference>
<evidence type="ECO:0000256" key="5">
    <source>
        <dbReference type="ARBA" id="ARBA00022490"/>
    </source>
</evidence>
<dbReference type="CDD" id="cd00096">
    <property type="entry name" value="Ig"/>
    <property type="match status" value="4"/>
</dbReference>
<keyword evidence="25" id="KW-1185">Reference proteome</keyword>
<keyword evidence="9" id="KW-0479">Metal-binding</keyword>
<accession>A0A814SHS3</accession>
<dbReference type="SUPFAM" id="SSF48726">
    <property type="entry name" value="Immunoglobulin"/>
    <property type="match status" value="20"/>
</dbReference>
<feature type="domain" description="Ig-like" evidence="21">
    <location>
        <begin position="2954"/>
        <end position="3047"/>
    </location>
</feature>
<feature type="domain" description="Ig-like" evidence="21">
    <location>
        <begin position="3349"/>
        <end position="3425"/>
    </location>
</feature>
<dbReference type="SMART" id="SM00060">
    <property type="entry name" value="FN3"/>
    <property type="match status" value="15"/>
</dbReference>
<feature type="domain" description="Ig-like" evidence="21">
    <location>
        <begin position="332"/>
        <end position="425"/>
    </location>
</feature>
<evidence type="ECO:0000256" key="19">
    <source>
        <dbReference type="SAM" id="MobiDB-lite"/>
    </source>
</evidence>
<dbReference type="PANTHER" id="PTHR13817:SF151">
    <property type="entry name" value="TITIN"/>
    <property type="match status" value="1"/>
</dbReference>
<dbReference type="CDD" id="cd05748">
    <property type="entry name" value="Ig_Titin_like"/>
    <property type="match status" value="1"/>
</dbReference>
<dbReference type="InterPro" id="IPR003961">
    <property type="entry name" value="FN3_dom"/>
</dbReference>
<evidence type="ECO:0000256" key="15">
    <source>
        <dbReference type="ARBA" id="ARBA00023319"/>
    </source>
</evidence>
<dbReference type="InterPro" id="IPR036179">
    <property type="entry name" value="Ig-like_dom_sf"/>
</dbReference>
<dbReference type="FunFam" id="2.60.40.10:FF:000127">
    <property type="entry name" value="titin isoform X1"/>
    <property type="match status" value="6"/>
</dbReference>
<feature type="domain" description="Ig-like" evidence="21">
    <location>
        <begin position="1068"/>
        <end position="1158"/>
    </location>
</feature>
<dbReference type="SUPFAM" id="SSF56112">
    <property type="entry name" value="Protein kinase-like (PK-like)"/>
    <property type="match status" value="1"/>
</dbReference>
<evidence type="ECO:0000256" key="10">
    <source>
        <dbReference type="ARBA" id="ARBA00022737"/>
    </source>
</evidence>
<evidence type="ECO:0000256" key="1">
    <source>
        <dbReference type="ARBA" id="ARBA00001946"/>
    </source>
</evidence>
<feature type="domain" description="Ig-like" evidence="21">
    <location>
        <begin position="6"/>
        <end position="100"/>
    </location>
</feature>
<evidence type="ECO:0000256" key="14">
    <source>
        <dbReference type="ARBA" id="ARBA00022860"/>
    </source>
</evidence>
<dbReference type="FunFam" id="2.60.40.10:FF:000107">
    <property type="entry name" value="Myosin, light chain kinase a"/>
    <property type="match status" value="2"/>
</dbReference>
<feature type="domain" description="Fibronectin type-III" evidence="22">
    <location>
        <begin position="3248"/>
        <end position="3343"/>
    </location>
</feature>
<dbReference type="Pfam" id="PF00069">
    <property type="entry name" value="Pkinase"/>
    <property type="match status" value="1"/>
</dbReference>
<dbReference type="Proteomes" id="UP000663854">
    <property type="component" value="Unassembled WGS sequence"/>
</dbReference>
<feature type="domain" description="Ig-like" evidence="21">
    <location>
        <begin position="228"/>
        <end position="318"/>
    </location>
</feature>
<dbReference type="GO" id="GO:0031672">
    <property type="term" value="C:A band"/>
    <property type="evidence" value="ECO:0007669"/>
    <property type="project" value="UniProtKB-ARBA"/>
</dbReference>
<evidence type="ECO:0000256" key="3">
    <source>
        <dbReference type="ARBA" id="ARBA00006692"/>
    </source>
</evidence>
<protein>
    <recommendedName>
        <fullName evidence="4">non-specific serine/threonine protein kinase</fullName>
        <ecNumber evidence="4">2.7.11.1</ecNumber>
    </recommendedName>
</protein>
<feature type="compositionally biased region" description="Basic and acidic residues" evidence="19">
    <location>
        <begin position="547"/>
        <end position="561"/>
    </location>
</feature>
<dbReference type="SMART" id="SM00408">
    <property type="entry name" value="IGc2"/>
    <property type="match status" value="16"/>
</dbReference>
<dbReference type="GO" id="GO:0005524">
    <property type="term" value="F:ATP binding"/>
    <property type="evidence" value="ECO:0007669"/>
    <property type="project" value="UniProtKB-UniRule"/>
</dbReference>
<dbReference type="GO" id="GO:0004674">
    <property type="term" value="F:protein serine/threonine kinase activity"/>
    <property type="evidence" value="ECO:0007669"/>
    <property type="project" value="UniProtKB-KW"/>
</dbReference>
<dbReference type="GO" id="GO:0046872">
    <property type="term" value="F:metal ion binding"/>
    <property type="evidence" value="ECO:0007669"/>
    <property type="project" value="UniProtKB-KW"/>
</dbReference>
<comment type="caution">
    <text evidence="24">The sequence shown here is derived from an EMBL/GenBank/DDBJ whole genome shotgun (WGS) entry which is preliminary data.</text>
</comment>
<feature type="domain" description="Fibronectin type-III" evidence="22">
    <location>
        <begin position="1750"/>
        <end position="1848"/>
    </location>
</feature>
<evidence type="ECO:0000259" key="20">
    <source>
        <dbReference type="PROSITE" id="PS50011"/>
    </source>
</evidence>
<evidence type="ECO:0000256" key="16">
    <source>
        <dbReference type="ARBA" id="ARBA00047899"/>
    </source>
</evidence>
<dbReference type="InterPro" id="IPR003598">
    <property type="entry name" value="Ig_sub2"/>
</dbReference>
<dbReference type="SUPFAM" id="SSF49265">
    <property type="entry name" value="Fibronectin type III"/>
    <property type="match status" value="9"/>
</dbReference>
<name>A0A814SHS3_9BILA</name>
<keyword evidence="6" id="KW-0723">Serine/threonine-protein kinase</keyword>
<feature type="domain" description="Fibronectin type-III" evidence="22">
    <location>
        <begin position="3547"/>
        <end position="3640"/>
    </location>
</feature>
<dbReference type="InterPro" id="IPR013098">
    <property type="entry name" value="Ig_I-set"/>
</dbReference>
<dbReference type="InterPro" id="IPR007110">
    <property type="entry name" value="Ig-like_dom"/>
</dbReference>
<dbReference type="PROSITE" id="PS50835">
    <property type="entry name" value="IG_LIKE"/>
    <property type="match status" value="14"/>
</dbReference>
<evidence type="ECO:0000256" key="6">
    <source>
        <dbReference type="ARBA" id="ARBA00022527"/>
    </source>
</evidence>
<dbReference type="InterPro" id="IPR011009">
    <property type="entry name" value="Kinase-like_dom_sf"/>
</dbReference>
<evidence type="ECO:0000313" key="25">
    <source>
        <dbReference type="Proteomes" id="UP000663870"/>
    </source>
</evidence>
<dbReference type="Pfam" id="PF07679">
    <property type="entry name" value="I-set"/>
    <property type="match status" value="19"/>
</dbReference>
<evidence type="ECO:0000256" key="13">
    <source>
        <dbReference type="ARBA" id="ARBA00022842"/>
    </source>
</evidence>
<dbReference type="FunFam" id="2.60.40.10:FF:000056">
    <property type="entry name" value="twitchin isoform X4"/>
    <property type="match status" value="1"/>
</dbReference>
<evidence type="ECO:0000259" key="21">
    <source>
        <dbReference type="PROSITE" id="PS50835"/>
    </source>
</evidence>
<feature type="compositionally biased region" description="Basic and acidic residues" evidence="19">
    <location>
        <begin position="679"/>
        <end position="737"/>
    </location>
</feature>
<dbReference type="FunFam" id="2.60.40.10:FF:000080">
    <property type="entry name" value="Myosin light chain kinase, smooth muscle"/>
    <property type="match status" value="1"/>
</dbReference>
<dbReference type="InterPro" id="IPR017441">
    <property type="entry name" value="Protein_kinase_ATP_BS"/>
</dbReference>
<feature type="region of interest" description="Disordered" evidence="19">
    <location>
        <begin position="1887"/>
        <end position="1926"/>
    </location>
</feature>
<dbReference type="FunFam" id="2.60.40.10:FF:000425">
    <property type="entry name" value="Myosin light chain kinase"/>
    <property type="match status" value="1"/>
</dbReference>
<feature type="domain" description="Fibronectin type-III" evidence="22">
    <location>
        <begin position="2652"/>
        <end position="2746"/>
    </location>
</feature>
<dbReference type="EMBL" id="CAJNOH010000348">
    <property type="protein sequence ID" value="CAF1008948.1"/>
    <property type="molecule type" value="Genomic_DNA"/>
</dbReference>
<feature type="region of interest" description="Disordered" evidence="19">
    <location>
        <begin position="2931"/>
        <end position="2950"/>
    </location>
</feature>
<reference evidence="24" key="1">
    <citation type="submission" date="2021-02" db="EMBL/GenBank/DDBJ databases">
        <authorList>
            <person name="Nowell W R."/>
        </authorList>
    </citation>
    <scope>NUCLEOTIDE SEQUENCE</scope>
</reference>
<evidence type="ECO:0000256" key="17">
    <source>
        <dbReference type="ARBA" id="ARBA00048679"/>
    </source>
</evidence>
<feature type="region of interest" description="Disordered" evidence="19">
    <location>
        <begin position="1951"/>
        <end position="1985"/>
    </location>
</feature>
<dbReference type="FunFam" id="2.60.40.10:FF:000160">
    <property type="entry name" value="Titin a"/>
    <property type="match status" value="2"/>
</dbReference>
<keyword evidence="18" id="KW-0067">ATP-binding</keyword>
<dbReference type="GO" id="GO:0005516">
    <property type="term" value="F:calmodulin binding"/>
    <property type="evidence" value="ECO:0007669"/>
    <property type="project" value="UniProtKB-KW"/>
</dbReference>
<evidence type="ECO:0000256" key="9">
    <source>
        <dbReference type="ARBA" id="ARBA00022723"/>
    </source>
</evidence>
<comment type="catalytic activity">
    <reaction evidence="17">
        <text>L-seryl-[protein] + ATP = O-phospho-L-seryl-[protein] + ADP + H(+)</text>
        <dbReference type="Rhea" id="RHEA:17989"/>
        <dbReference type="Rhea" id="RHEA-COMP:9863"/>
        <dbReference type="Rhea" id="RHEA-COMP:11604"/>
        <dbReference type="ChEBI" id="CHEBI:15378"/>
        <dbReference type="ChEBI" id="CHEBI:29999"/>
        <dbReference type="ChEBI" id="CHEBI:30616"/>
        <dbReference type="ChEBI" id="CHEBI:83421"/>
        <dbReference type="ChEBI" id="CHEBI:456216"/>
        <dbReference type="EC" id="2.7.11.1"/>
    </reaction>
</comment>
<evidence type="ECO:0000256" key="4">
    <source>
        <dbReference type="ARBA" id="ARBA00012513"/>
    </source>
</evidence>
<dbReference type="EC" id="2.7.11.1" evidence="4"/>
<sequence length="4116" mass="459972">MAASAPRFSKPPNIRQIPDDATRLFLECQVQGTPKPEITWLHNDNKLSNTKKHAQTIFIATGNTYNVALEISELNANDAGTYKIVVKNKAGETTANINLNLASDDDDDTETNDAKNSAEGTTPVFIQKPTIRQENDGKRLIFECKISAEPKPDLFWSRDDVSIQNSGRYLIYCDALPNNTYVACLEIDDVNASDGGKYKVLAKNKLGESNAHIALNLENEDQGTGGRPTFTKPPEVRMFEESVLLECQCTADPVPSFVWTLGGKPIVLGTKYKQGILTEGNTHKIFLEFGQVGQKDSGIYKATAKNAKGDGSASIELNIEGIDFKLPDGLAPSFLGKPTIKQDAKTAVVQIDIAADPSPSIYWTKDGKDLLNVDKYITRMDRKGGNKYSIFLEIKNLASSDSGLYKCTISNELGTSVANISIKIAGDKANLEQLDKLAPSLEKPKITKDTKQKSIKIEYRCKGKQEPKITWKKAKTEIKDTPNKYKISKKKEADDTYLCTLDILNSTSSDSGIYKILAKNDAGDTHALVNLHVDTEAAPPQDEEDQEKTKPKSIPSDEAKDTAAPPAAAAAGDRKVAPVFSDKPKEVTANDGDKVQIQCKVKGTPTPEITWFLNKKEVKPSADFIQEYDGTTAKLTIPDGYVEDSGDWMCEAWNEAGQATQPVRVTIKEKRGKTKRVRKPTDKKDKEPTDKKDKEPTDKKDKEPTDKKDKVPTDKKDKAPTDKKDKAPTEKLQEKQPVEQLRVSQSEIPKISTPPVVNLDETDRRIPTIQTEEPLYEEAGPRRAAPAANIPKRPSGSNLNVMPQFQAPQIRTDQPESTDADDSDHGSRRASEMDDRRQSLRRVDQESLLKVRRDSKSRRPSLAEVIPDWPALQKVKRPEKEKESFIEPLQDLSCKEEDGEITFECTFCKPSSRIRWLKNKVEIFHGLKYHFDSIGPNQKLTIYKLHPDDAGKYFCRVNDIETSAWLTVTPAKPLYDFYKELPTKMEVFRTKQTTLECHVNDPNAPVKWFKNGIPLDFDKDKRFKYNQDMTRCILRIQKTTKADEGQYTCQIDDDRGIKTTGYLYVEEPQWRFESKLPQTLEGDENDKIELECTVQDEDAECEWYFNGERLLPELTPDKHEEISYGKVRKLVIKKLHPDRDKGKYECKTGVMTTSCDLTVRPALRIERGLKDTNATEEQDVVFEVRLNKPDSRGKWLKDGKPIYPDQNTIVTNEQNNFRLLLKNVGLKDAGDISFQCGDLKDSCKLTVKECDKPPRLDLNRLPKSLTVKAGRPIEIDVPYEAFPIPTMQWTKDGKIIQPNDGQCQTTIDQRKCKLNVDKSKRDDTGKYELTLKNAKGEVKVPVDVTVVDRPSKPEGPMKVADITKESCTVSWKPPLDNGGCPIEKYVLEKQDVARGGWTPAGEVSGTTTSMNVTKLTPGKEYLFRVRAVNKEGESDALETSAAILAKNPYDEPSAPGKPEVTDWDKDHVDLEWRAPTTDGGAPIEKYLIERREKGRDQWQKGAEIDARQCKGACGGLSEGKEYEFRVVAVNKAGPSEPSEPSRAVIAKPRFLKPRINKVALKSITVKQGQTITLEAPYAAEPLPTMTWQRGSTELTPDDRTQLTQTDKLAKLVITKALRSDSGEYFLRLENSSGAETAQCEVIVLGPPTIPRGPLVPKEVTKSSVTLAWMAPTDTGGKDITNYVVEKRDKKTGEWVRCNDPINGTQVTLTKLKEGHEYDFRVMAENINGLSEPLVTEKPVLVKNPFTEPGQPGTPECASRDRDHIEIKWSPPRSDGGNPIKGYIIERREKGPKKKDWTDINRGDLHKGTNFVDDNVTPNKEYEYRVTAVNEAGPGEPSDSSGGIVAKPEKEKPSFDLSALFGPLGKKEIRVKAGEPLTIDLPISGSPTPTVTWAKDGEPVQPTRDTQLESDDVHAKLHKPSAKRSDTGKYKVQLKNDSGEDECDIDVIVLDKPGTPEGPLEATETTKDSVSLQWKPPKDNGGGDIRGYIIEKCPENSDKWEKVPGIFTEPKGTVKDLETNKKYKFRVKAENAYGISEPLETTSTILVKPPYDPPDAPDTPEITEYNSTYMKLKWEKPKKDGGNPISGYNVEMREKGRNEWAPCNTIPVKGTEYIASNLREGRVYEFRVAAVNDAGPGAPSKPTKPQKAEVPIFPADAPDQPKVDKITKDSVTLSWKKPLNDGGSKVTGYIIEQRTPNNRDWTQAAELPARDCTYTVPNLTEGEEVSFRVIAVNEAGPSEPSRPTDAITVQDQPEKPSFLDLNSIKDITVKEGKDFEVHIPYKAIPKAQAQWLINDQDLVSDDRVNVKTLDNVATLLNRSSQRGDAGIYKLVLKNSEGSSQIQFRVNVLSPPTKPEGPLEATNITADGCTLNWKPPKEDGGSDVKHYIVERREPGTEKWVKVGPSVRGTTCDVKGLEEGKNYEFRVCAENDNGISEPLVIDAPIKAKWPFKPPEAPGTPECIGHTTDSITLQWTRPQNDGGNPIRGYLVEKREKGTDRWVPVNRETIPGLEYTVPGLANGKEYEFRVAAVNKAGPGEYANTDGFIQARPPDVVPRAIGFSAFNPKEIIVRAGDDLKIAVPFVGSPLPEVTFTNGFHEIKPDGNTQINVKDGVAELFIPKVTTDDSGNYTCTLKNHLGQDTVPIKVIVVDKPDKPEGPLEISDIKPDSCVLTWKPPKNDNGAPVTNYIIEKLDTKKGDWQKVSSFCRVPFYEVTGLNEGSEYKFRVSAENIYGQSQPLECEKPIIAKHPFDPPQAPTNLEVANQTENSVTLKWDKPRSDGGSKITGYQVEIRKPDSDTWEIANDYPLRGNDFTINNLQIGKPYEFRVKAKNIAGWGNYATTDRPVTLKPDSVPPSSPGMPELKKVGKNYVELTWTPPTNDGGSKITGYIVEKKPIGSDQWTKAMPFTALDTNAMITDLPENGEFEFRVKAVNKAGEGEPSSSTGRVKITEFPNGRPPTFVKKATDVNVPANGEATFAIEYDANPVPEVKWFRNGLELASGGRYRISTKPDESTSTLTILDVWETDNNSTISCEIINPLGRDSCEATFRVKTPPKLLREPEEQHIPLGDTLKLKIPIQGKGPFTFKVKKDDETLPDNDRVRVHEYDDFIVVTIPDVERDDTGKYIINVANDSGSCNIPLKVKVLAPPLPPTGPLDISHVSKDRATLSWKPPKDDGGSKVTGYVVERRDTARGPDAWIPVTQNCKDTSFIVPSLLDGHEYEFRVMAMNENGISEPLRSSNPIIAQLPFKPPGAPGQPEVNEITNHSIALNWDKPSSDGGGPITGYWVEKRESNSDKWIPVNISPCQSNRYTVPSLIEDHDYEFRVIAENEAGRGIPSEPSKLTKVKDPNASTPPEFLKRLKDIQGNEGKTIRLEAEVIGTPKPDIEWYKGTRELSDNLKYSMTREGDKCILVINNATPDDVDEYSIKARNIGGSRMCRCNVDVRSPPRIRLPLKYQDVLNYDKGEPIVLKIPYTGSPLPNVTLTKDGKDLTKDGKDLTKDKNVTIDVSPRAVTVTIRNADKNTSGPYEIKLDNDLGEDTATLRLHVSDVPDAPSTPEVKAVTDDSVELSWRPPENDGGSYITNYIIEKLDPDTGKWVKAGISRFPHYNVQNLLPNKSYQFRVTAENVHGAGEPSKPTQPVQTNDSDALRRRRLGQDDDLLRRKRRDLPKLDNYDRCFWDIWDKGRQPPRATLKHGSIYDYYDIHEEIGRGAFGVVHRCIEKATGKTYAAKFIPTPTAADKATVRREIEVMSDLNHPKLLHLHDAFEDEEEMATVTEFIAGGELFDRIADPNYKMTEAEAIKYMRQICEGLKHMHENHTVHLDLKPENIMCETRNSTNVKICDFGLATKLDPNDIVKVSTATVEFAAPEIVEHEPIGFYTDMWAAGVLSYVLLSGLSPFGGHDDDATAENIRKCDLRFPGEAFGGISDEGKDFIQKLVLKNRHARMTVHDALDHPWLREDRPERDSRIPSNRFDNIRQRIRDRYAEYPDQIVPLGRMADWSSLRKNKPQDYKIYNSSWDRREAAPRFTLRPRNAHVLEGQNAEFDCRIIAVSPPVVSWYRDNVEMRQSTKYLKKYDRNNYKLEIKRCLQDDKGEYIVRAANSYGEKEYAVFLTVDSKYHKNI</sequence>
<comment type="cofactor">
    <cofactor evidence="1">
        <name>Mg(2+)</name>
        <dbReference type="ChEBI" id="CHEBI:18420"/>
    </cofactor>
</comment>
<proteinExistence type="inferred from homology"/>
<dbReference type="InterPro" id="IPR036116">
    <property type="entry name" value="FN3_sf"/>
</dbReference>
<dbReference type="Gene3D" id="1.10.510.10">
    <property type="entry name" value="Transferase(Phosphotransferase) domain 1"/>
    <property type="match status" value="1"/>
</dbReference>
<dbReference type="FunFam" id="2.60.40.10:FF:000097">
    <property type="entry name" value="Bent, isoform F"/>
    <property type="match status" value="2"/>
</dbReference>
<keyword evidence="12" id="KW-0106">Calcium</keyword>
<gene>
    <name evidence="24" type="ORF">JXQ802_LOCUS21425</name>
    <name evidence="23" type="ORF">PYM288_LOCUS15006</name>
</gene>
<dbReference type="InterPro" id="IPR013783">
    <property type="entry name" value="Ig-like_fold"/>
</dbReference>
<feature type="domain" description="Protein kinase" evidence="20">
    <location>
        <begin position="3696"/>
        <end position="3951"/>
    </location>
</feature>
<dbReference type="FunFam" id="2.60.40.10:FF:000006">
    <property type="entry name" value="Uncharacterized protein, isoform F"/>
    <property type="match status" value="1"/>
</dbReference>
<feature type="domain" description="Ig-like" evidence="21">
    <location>
        <begin position="1852"/>
        <end position="1945"/>
    </location>
</feature>
<evidence type="ECO:0000256" key="7">
    <source>
        <dbReference type="ARBA" id="ARBA00022553"/>
    </source>
</evidence>
<feature type="compositionally biased region" description="Basic and acidic residues" evidence="19">
    <location>
        <begin position="572"/>
        <end position="591"/>
    </location>
</feature>
<dbReference type="PROSITE" id="PS50853">
    <property type="entry name" value="FN3"/>
    <property type="match status" value="15"/>
</dbReference>
<evidence type="ECO:0000256" key="2">
    <source>
        <dbReference type="ARBA" id="ARBA00004496"/>
    </source>
</evidence>
<dbReference type="FunFam" id="2.60.40.10:FF:000031">
    <property type="entry name" value="Myosin-binding protein C, slow type"/>
    <property type="match status" value="6"/>
</dbReference>
<feature type="domain" description="Fibronectin type-III" evidence="22">
    <location>
        <begin position="2752"/>
        <end position="2847"/>
    </location>
</feature>
<feature type="domain" description="Fibronectin type-III" evidence="22">
    <location>
        <begin position="1352"/>
        <end position="1448"/>
    </location>
</feature>
<feature type="domain" description="Ig-like" evidence="21">
    <location>
        <begin position="973"/>
        <end position="1060"/>
    </location>
</feature>
<dbReference type="EMBL" id="CAJNOL010000631">
    <property type="protein sequence ID" value="CAF1145068.1"/>
    <property type="molecule type" value="Genomic_DNA"/>
</dbReference>
<feature type="domain" description="Fibronectin type-III" evidence="22">
    <location>
        <begin position="1955"/>
        <end position="2049"/>
    </location>
</feature>
<feature type="domain" description="Ig-like" evidence="21">
    <location>
        <begin position="578"/>
        <end position="666"/>
    </location>
</feature>
<keyword evidence="8" id="KW-0808">Transferase</keyword>
<feature type="compositionally biased region" description="Polar residues" evidence="19">
    <location>
        <begin position="3630"/>
        <end position="3640"/>
    </location>
</feature>
<evidence type="ECO:0000259" key="22">
    <source>
        <dbReference type="PROSITE" id="PS50853"/>
    </source>
</evidence>
<feature type="domain" description="Ig-like" evidence="21">
    <location>
        <begin position="1553"/>
        <end position="1642"/>
    </location>
</feature>
<dbReference type="Gene3D" id="3.30.200.20">
    <property type="entry name" value="Phosphorylase Kinase, domain 1"/>
    <property type="match status" value="1"/>
</dbReference>
<keyword evidence="18" id="KW-0547">Nucleotide-binding</keyword>
<dbReference type="SMART" id="SM00409">
    <property type="entry name" value="IG"/>
    <property type="match status" value="20"/>
</dbReference>
<feature type="region of interest" description="Disordered" evidence="19">
    <location>
        <begin position="653"/>
        <end position="859"/>
    </location>
</feature>
<feature type="domain" description="Ig-like" evidence="21">
    <location>
        <begin position="1254"/>
        <end position="1345"/>
    </location>
</feature>
<dbReference type="CDD" id="cd00063">
    <property type="entry name" value="FN3"/>
    <property type="match status" value="15"/>
</dbReference>
<feature type="domain" description="Fibronectin type-III" evidence="22">
    <location>
        <begin position="2055"/>
        <end position="2150"/>
    </location>
</feature>
<dbReference type="PROSITE" id="PS50011">
    <property type="entry name" value="PROTEIN_KINASE_DOM"/>
    <property type="match status" value="1"/>
</dbReference>
<evidence type="ECO:0000313" key="24">
    <source>
        <dbReference type="EMBL" id="CAF1145068.1"/>
    </source>
</evidence>
<feature type="domain" description="Ig-like" evidence="21">
    <location>
        <begin position="4019"/>
        <end position="4107"/>
    </location>
</feature>
<dbReference type="Gene3D" id="2.60.40.10">
    <property type="entry name" value="Immunoglobulins"/>
    <property type="match status" value="35"/>
</dbReference>
<dbReference type="InterPro" id="IPR050964">
    <property type="entry name" value="Striated_Muscle_Regulatory"/>
</dbReference>
<feature type="domain" description="Fibronectin type-III" evidence="22">
    <location>
        <begin position="1454"/>
        <end position="1549"/>
    </location>
</feature>
<comment type="similarity">
    <text evidence="3">Belongs to the protein kinase superfamily. CAMK Ser/Thr protein kinase family.</text>
</comment>
<dbReference type="FunFam" id="2.60.40.10:FF:002083">
    <property type="entry name" value="Protein CBR-UNC-22"/>
    <property type="match status" value="1"/>
</dbReference>
<dbReference type="FunFam" id="2.60.40.10:FF:000003">
    <property type="entry name" value="Titin isoform E"/>
    <property type="match status" value="3"/>
</dbReference>
<feature type="domain" description="Fibronectin type-III" evidence="22">
    <location>
        <begin position="1646"/>
        <end position="1744"/>
    </location>
</feature>
<keyword evidence="5" id="KW-0963">Cytoplasm</keyword>
<evidence type="ECO:0000256" key="18">
    <source>
        <dbReference type="PROSITE-ProRule" id="PRU10141"/>
    </source>
</evidence>
<dbReference type="Pfam" id="PF00041">
    <property type="entry name" value="fn3"/>
    <property type="match status" value="15"/>
</dbReference>
<feature type="domain" description="Fibronectin type-III" evidence="22">
    <location>
        <begin position="2453"/>
        <end position="2548"/>
    </location>
</feature>
<dbReference type="FunFam" id="2.60.40.10:FF:000034">
    <property type="entry name" value="Titin isoform A"/>
    <property type="match status" value="1"/>
</dbReference>
<keyword evidence="13" id="KW-0460">Magnesium</keyword>
<keyword evidence="15" id="KW-0393">Immunoglobulin domain</keyword>
<feature type="compositionally biased region" description="Basic and acidic residues" evidence="19">
    <location>
        <begin position="823"/>
        <end position="854"/>
    </location>
</feature>
<dbReference type="FunFam" id="2.60.40.10:FF:000051">
    <property type="entry name" value="Uncharacterized protein, isoform J"/>
    <property type="match status" value="1"/>
</dbReference>
<dbReference type="InterPro" id="IPR003599">
    <property type="entry name" value="Ig_sub"/>
</dbReference>
<comment type="catalytic activity">
    <reaction evidence="16">
        <text>L-threonyl-[protein] + ATP = O-phospho-L-threonyl-[protein] + ADP + H(+)</text>
        <dbReference type="Rhea" id="RHEA:46608"/>
        <dbReference type="Rhea" id="RHEA-COMP:11060"/>
        <dbReference type="Rhea" id="RHEA-COMP:11605"/>
        <dbReference type="ChEBI" id="CHEBI:15378"/>
        <dbReference type="ChEBI" id="CHEBI:30013"/>
        <dbReference type="ChEBI" id="CHEBI:30616"/>
        <dbReference type="ChEBI" id="CHEBI:61977"/>
        <dbReference type="ChEBI" id="CHEBI:456216"/>
        <dbReference type="EC" id="2.7.11.1"/>
    </reaction>
</comment>
<dbReference type="SMART" id="SM00220">
    <property type="entry name" value="S_TKc"/>
    <property type="match status" value="1"/>
</dbReference>
<feature type="domain" description="Fibronectin type-III" evidence="22">
    <location>
        <begin position="2353"/>
        <end position="2447"/>
    </location>
</feature>
<comment type="subcellular location">
    <subcellularLocation>
        <location evidence="2">Cytoplasm</location>
    </subcellularLocation>
</comment>
<dbReference type="PROSITE" id="PS00107">
    <property type="entry name" value="PROTEIN_KINASE_ATP"/>
    <property type="match status" value="1"/>
</dbReference>
<feature type="domain" description="Ig-like" evidence="21">
    <location>
        <begin position="123"/>
        <end position="218"/>
    </location>
</feature>
<keyword evidence="10" id="KW-0677">Repeat</keyword>
<dbReference type="FunFam" id="1.10.510.10:FF:000321">
    <property type="entry name" value="Bent, isoform C"/>
    <property type="match status" value="1"/>
</dbReference>
<evidence type="ECO:0000256" key="12">
    <source>
        <dbReference type="ARBA" id="ARBA00022837"/>
    </source>
</evidence>
<feature type="compositionally biased region" description="Polar residues" evidence="19">
    <location>
        <begin position="795"/>
        <end position="815"/>
    </location>
</feature>
<dbReference type="Proteomes" id="UP000663870">
    <property type="component" value="Unassembled WGS sequence"/>
</dbReference>
<feature type="region of interest" description="Disordered" evidence="19">
    <location>
        <begin position="3329"/>
        <end position="3349"/>
    </location>
</feature>
<keyword evidence="11" id="KW-0418">Kinase</keyword>
<evidence type="ECO:0000313" key="23">
    <source>
        <dbReference type="EMBL" id="CAF1008948.1"/>
    </source>
</evidence>
<keyword evidence="14" id="KW-0112">Calmodulin-binding</keyword>